<dbReference type="GO" id="GO:0003723">
    <property type="term" value="F:RNA binding"/>
    <property type="evidence" value="ECO:0007669"/>
    <property type="project" value="UniProtKB-UniRule"/>
</dbReference>
<dbReference type="FunFam" id="3.30.70.330:FF:000316">
    <property type="entry name" value="RNA-binding family protein isoform 1"/>
    <property type="match status" value="1"/>
</dbReference>
<gene>
    <name evidence="6" type="ORF">Acr_05g0001340</name>
</gene>
<evidence type="ECO:0000256" key="1">
    <source>
        <dbReference type="ARBA" id="ARBA00004123"/>
    </source>
</evidence>
<reference evidence="6 7" key="1">
    <citation type="submission" date="2019-07" db="EMBL/GenBank/DDBJ databases">
        <title>De Novo Assembly of kiwifruit Actinidia rufa.</title>
        <authorList>
            <person name="Sugita-Konishi S."/>
            <person name="Sato K."/>
            <person name="Mori E."/>
            <person name="Abe Y."/>
            <person name="Kisaki G."/>
            <person name="Hamano K."/>
            <person name="Suezawa K."/>
            <person name="Otani M."/>
            <person name="Fukuda T."/>
            <person name="Manabe T."/>
            <person name="Gomi K."/>
            <person name="Tabuchi M."/>
            <person name="Akimitsu K."/>
            <person name="Kataoka I."/>
        </authorList>
    </citation>
    <scope>NUCLEOTIDE SEQUENCE [LARGE SCALE GENOMIC DNA]</scope>
    <source>
        <strain evidence="7">cv. Fuchu</strain>
    </source>
</reference>
<feature type="domain" description="RRM" evidence="5">
    <location>
        <begin position="205"/>
        <end position="281"/>
    </location>
</feature>
<keyword evidence="3" id="KW-0694">RNA-binding</keyword>
<protein>
    <submittedName>
        <fullName evidence="6">RNA-binding (RRM/RBD/RNP motifs) family protein</fullName>
    </submittedName>
</protein>
<organism evidence="6 7">
    <name type="scientific">Actinidia rufa</name>
    <dbReference type="NCBI Taxonomy" id="165716"/>
    <lineage>
        <taxon>Eukaryota</taxon>
        <taxon>Viridiplantae</taxon>
        <taxon>Streptophyta</taxon>
        <taxon>Embryophyta</taxon>
        <taxon>Tracheophyta</taxon>
        <taxon>Spermatophyta</taxon>
        <taxon>Magnoliopsida</taxon>
        <taxon>eudicotyledons</taxon>
        <taxon>Gunneridae</taxon>
        <taxon>Pentapetalae</taxon>
        <taxon>asterids</taxon>
        <taxon>Ericales</taxon>
        <taxon>Actinidiaceae</taxon>
        <taxon>Actinidia</taxon>
    </lineage>
</organism>
<name>A0A7J0EJ49_9ERIC</name>
<keyword evidence="7" id="KW-1185">Reference proteome</keyword>
<dbReference type="OrthoDB" id="1875751at2759"/>
<feature type="domain" description="RRM" evidence="5">
    <location>
        <begin position="48"/>
        <end position="135"/>
    </location>
</feature>
<dbReference type="EMBL" id="BJWL01000005">
    <property type="protein sequence ID" value="GFY86495.1"/>
    <property type="molecule type" value="Genomic_DNA"/>
</dbReference>
<dbReference type="GO" id="GO:0000785">
    <property type="term" value="C:chromatin"/>
    <property type="evidence" value="ECO:0007669"/>
    <property type="project" value="TreeGrafter"/>
</dbReference>
<dbReference type="AlphaFoldDB" id="A0A7J0EJ49"/>
<dbReference type="Gene3D" id="3.30.70.330">
    <property type="match status" value="2"/>
</dbReference>
<feature type="region of interest" description="Disordered" evidence="4">
    <location>
        <begin position="279"/>
        <end position="298"/>
    </location>
</feature>
<dbReference type="Proteomes" id="UP000585474">
    <property type="component" value="Unassembled WGS sequence"/>
</dbReference>
<dbReference type="SUPFAM" id="SSF54928">
    <property type="entry name" value="RNA-binding domain, RBD"/>
    <property type="match status" value="2"/>
</dbReference>
<sequence>MVSLFRYLMIRFVCEKEACVLCAGVECERSIESAVRSRERSEERPGERKLEVLGIPWDVDTDGLRDYMSKFGELEDCIVMKERATGRSRGFGYVTFASVEDAKEQMRAPSKKVTRIFVARIPPSVTEAAFRRIQVPKGIVELGSLLMRVLEEEFRPVSRMPQGGYGAYNAYITAATTYAALGAPTLYDHPGSMYGRGEFTRGMGKKIFVGRLPQEATVDDLRQYFGRFGRILDAYIPKDPKRTGHRGFGFVTFAEDGIADRVSRRSHEICGQQVAIDSATPVDDDAGPSGNFARDNLEPYGGYGGPVRTYGRTYGSLDFDDWGYGMGGVRPSRANMRYRPY</sequence>
<comment type="caution">
    <text evidence="6">The sequence shown here is derived from an EMBL/GenBank/DDBJ whole genome shotgun (WGS) entry which is preliminary data.</text>
</comment>
<dbReference type="SMART" id="SM00360">
    <property type="entry name" value="RRM"/>
    <property type="match status" value="2"/>
</dbReference>
<dbReference type="PANTHER" id="PTHR48033:SF10">
    <property type="entry name" value="RNA-BINDING PROTEIN SQUID"/>
    <property type="match status" value="1"/>
</dbReference>
<dbReference type="GO" id="GO:0005654">
    <property type="term" value="C:nucleoplasm"/>
    <property type="evidence" value="ECO:0007669"/>
    <property type="project" value="TreeGrafter"/>
</dbReference>
<dbReference type="InterPro" id="IPR012677">
    <property type="entry name" value="Nucleotide-bd_a/b_plait_sf"/>
</dbReference>
<dbReference type="PANTHER" id="PTHR48033">
    <property type="entry name" value="RNA-BINDING (RRM/RBD/RNP MOTIFS) FAMILY PROTEIN"/>
    <property type="match status" value="1"/>
</dbReference>
<evidence type="ECO:0000256" key="3">
    <source>
        <dbReference type="PROSITE-ProRule" id="PRU00176"/>
    </source>
</evidence>
<dbReference type="GO" id="GO:0010468">
    <property type="term" value="P:regulation of gene expression"/>
    <property type="evidence" value="ECO:0007669"/>
    <property type="project" value="TreeGrafter"/>
</dbReference>
<evidence type="ECO:0000313" key="6">
    <source>
        <dbReference type="EMBL" id="GFY86495.1"/>
    </source>
</evidence>
<proteinExistence type="predicted"/>
<evidence type="ECO:0000256" key="2">
    <source>
        <dbReference type="ARBA" id="ARBA00023242"/>
    </source>
</evidence>
<comment type="subcellular location">
    <subcellularLocation>
        <location evidence="1">Nucleus</location>
    </subcellularLocation>
</comment>
<evidence type="ECO:0000259" key="5">
    <source>
        <dbReference type="PROSITE" id="PS50102"/>
    </source>
</evidence>
<dbReference type="InterPro" id="IPR000504">
    <property type="entry name" value="RRM_dom"/>
</dbReference>
<dbReference type="Pfam" id="PF00076">
    <property type="entry name" value="RRM_1"/>
    <property type="match status" value="2"/>
</dbReference>
<dbReference type="PROSITE" id="PS50102">
    <property type="entry name" value="RRM"/>
    <property type="match status" value="2"/>
</dbReference>
<keyword evidence="2" id="KW-0539">Nucleus</keyword>
<evidence type="ECO:0000256" key="4">
    <source>
        <dbReference type="SAM" id="MobiDB-lite"/>
    </source>
</evidence>
<dbReference type="InterPro" id="IPR035979">
    <property type="entry name" value="RBD_domain_sf"/>
</dbReference>
<evidence type="ECO:0000313" key="7">
    <source>
        <dbReference type="Proteomes" id="UP000585474"/>
    </source>
</evidence>
<accession>A0A7J0EJ49</accession>